<reference evidence="7" key="1">
    <citation type="journal article" date="2019" name="Int. J. Syst. Evol. Microbiol.">
        <title>The Global Catalogue of Microorganisms (GCM) 10K type strain sequencing project: providing services to taxonomists for standard genome sequencing and annotation.</title>
        <authorList>
            <consortium name="The Broad Institute Genomics Platform"/>
            <consortium name="The Broad Institute Genome Sequencing Center for Infectious Disease"/>
            <person name="Wu L."/>
            <person name="Ma J."/>
        </authorList>
    </citation>
    <scope>NUCLEOTIDE SEQUENCE [LARGE SCALE GENOMIC DNA]</scope>
    <source>
        <strain evidence="7">CCTCC AB 2017081</strain>
    </source>
</reference>
<dbReference type="NCBIfam" id="TIGR01727">
    <property type="entry name" value="oligo_HPY"/>
    <property type="match status" value="1"/>
</dbReference>
<keyword evidence="4 6" id="KW-0067">ATP-binding</keyword>
<dbReference type="PROSITE" id="PS00211">
    <property type="entry name" value="ABC_TRANSPORTER_1"/>
    <property type="match status" value="1"/>
</dbReference>
<dbReference type="SUPFAM" id="SSF52540">
    <property type="entry name" value="P-loop containing nucleoside triphosphate hydrolases"/>
    <property type="match status" value="1"/>
</dbReference>
<dbReference type="InterPro" id="IPR013563">
    <property type="entry name" value="Oligopep_ABC_C"/>
</dbReference>
<dbReference type="RefSeq" id="WP_295818939.1">
    <property type="nucleotide sequence ID" value="NZ_JBHRZG010000002.1"/>
</dbReference>
<dbReference type="GO" id="GO:0005524">
    <property type="term" value="F:ATP binding"/>
    <property type="evidence" value="ECO:0007669"/>
    <property type="project" value="UniProtKB-KW"/>
</dbReference>
<dbReference type="SMART" id="SM00382">
    <property type="entry name" value="AAA"/>
    <property type="match status" value="1"/>
</dbReference>
<evidence type="ECO:0000256" key="3">
    <source>
        <dbReference type="ARBA" id="ARBA00022741"/>
    </source>
</evidence>
<feature type="domain" description="ABC transporter" evidence="5">
    <location>
        <begin position="14"/>
        <end position="256"/>
    </location>
</feature>
<dbReference type="InterPro" id="IPR003439">
    <property type="entry name" value="ABC_transporter-like_ATP-bd"/>
</dbReference>
<dbReference type="Proteomes" id="UP001595803">
    <property type="component" value="Unassembled WGS sequence"/>
</dbReference>
<comment type="similarity">
    <text evidence="1">Belongs to the ABC transporter superfamily.</text>
</comment>
<dbReference type="Pfam" id="PF00005">
    <property type="entry name" value="ABC_tran"/>
    <property type="match status" value="1"/>
</dbReference>
<dbReference type="PANTHER" id="PTHR43776:SF7">
    <property type="entry name" value="D,D-DIPEPTIDE TRANSPORT ATP-BINDING PROTEIN DDPF-RELATED"/>
    <property type="match status" value="1"/>
</dbReference>
<dbReference type="CDD" id="cd03257">
    <property type="entry name" value="ABC_NikE_OppD_transporters"/>
    <property type="match status" value="1"/>
</dbReference>
<dbReference type="InterPro" id="IPR050319">
    <property type="entry name" value="ABC_transp_ATP-bind"/>
</dbReference>
<evidence type="ECO:0000313" key="6">
    <source>
        <dbReference type="EMBL" id="MFC3831608.1"/>
    </source>
</evidence>
<comment type="caution">
    <text evidence="6">The sequence shown here is derived from an EMBL/GenBank/DDBJ whole genome shotgun (WGS) entry which is preliminary data.</text>
</comment>
<dbReference type="Gene3D" id="3.40.50.300">
    <property type="entry name" value="P-loop containing nucleotide triphosphate hydrolases"/>
    <property type="match status" value="1"/>
</dbReference>
<evidence type="ECO:0000259" key="5">
    <source>
        <dbReference type="PROSITE" id="PS50893"/>
    </source>
</evidence>
<protein>
    <submittedName>
        <fullName evidence="6">Oligopeptide/dipeptide ABC transporter ATP-binding protein</fullName>
    </submittedName>
</protein>
<dbReference type="PROSITE" id="PS50893">
    <property type="entry name" value="ABC_TRANSPORTER_2"/>
    <property type="match status" value="1"/>
</dbReference>
<sequence>MTTAHDTAPPLLSVRELDVRYRRRGGTTLRAADHVSVEVRAGETVGVVGESGSGKSTVARAALGLAPIHGGSVHVAGRDVTHLGTRGRRDLSRVMQVVFQDPNASLNPYLTVGRSLAEPLEVQGVRAGPARERQVAEALERVGLSSEAAARYPAQFSGGQKQRIAIARALIVNPQLVICDEAVSALDLSVQAQILNLLVELQHERQLSYLFISHDIEVVRYVSGRLYVMYLGQVMETGPTPRVTADPAHPYTQELLDSAPVADPRVQRRRHVLDQERRAAQASTLPAVGGAGCPFAPRCPYATEVCRTTRPPLAPTPDGGLVACHHFPGWKASRDAAHALIAAP</sequence>
<keyword evidence="2" id="KW-0813">Transport</keyword>
<name>A0ABV7Z2Y5_9DEIO</name>
<proteinExistence type="inferred from homology"/>
<evidence type="ECO:0000256" key="4">
    <source>
        <dbReference type="ARBA" id="ARBA00022840"/>
    </source>
</evidence>
<dbReference type="InterPro" id="IPR017871">
    <property type="entry name" value="ABC_transporter-like_CS"/>
</dbReference>
<evidence type="ECO:0000256" key="1">
    <source>
        <dbReference type="ARBA" id="ARBA00005417"/>
    </source>
</evidence>
<keyword evidence="3" id="KW-0547">Nucleotide-binding</keyword>
<keyword evidence="7" id="KW-1185">Reference proteome</keyword>
<gene>
    <name evidence="6" type="ORF">ACFOSB_01880</name>
</gene>
<dbReference type="InterPro" id="IPR027417">
    <property type="entry name" value="P-loop_NTPase"/>
</dbReference>
<dbReference type="EMBL" id="JBHRZG010000002">
    <property type="protein sequence ID" value="MFC3831608.1"/>
    <property type="molecule type" value="Genomic_DNA"/>
</dbReference>
<dbReference type="PANTHER" id="PTHR43776">
    <property type="entry name" value="TRANSPORT ATP-BINDING PROTEIN"/>
    <property type="match status" value="1"/>
</dbReference>
<evidence type="ECO:0000256" key="2">
    <source>
        <dbReference type="ARBA" id="ARBA00022448"/>
    </source>
</evidence>
<dbReference type="Pfam" id="PF08352">
    <property type="entry name" value="oligo_HPY"/>
    <property type="match status" value="1"/>
</dbReference>
<evidence type="ECO:0000313" key="7">
    <source>
        <dbReference type="Proteomes" id="UP001595803"/>
    </source>
</evidence>
<dbReference type="InterPro" id="IPR003593">
    <property type="entry name" value="AAA+_ATPase"/>
</dbReference>
<organism evidence="6 7">
    <name type="scientific">Deinococcus rufus</name>
    <dbReference type="NCBI Taxonomy" id="2136097"/>
    <lineage>
        <taxon>Bacteria</taxon>
        <taxon>Thermotogati</taxon>
        <taxon>Deinococcota</taxon>
        <taxon>Deinococci</taxon>
        <taxon>Deinococcales</taxon>
        <taxon>Deinococcaceae</taxon>
        <taxon>Deinococcus</taxon>
    </lineage>
</organism>
<accession>A0ABV7Z2Y5</accession>